<feature type="signal peptide" evidence="1">
    <location>
        <begin position="1"/>
        <end position="19"/>
    </location>
</feature>
<feature type="chain" id="PRO_5026066333" evidence="1">
    <location>
        <begin position="20"/>
        <end position="106"/>
    </location>
</feature>
<dbReference type="AlphaFoldDB" id="A0A619AIC4"/>
<name>A0A619AIC4_SALET</name>
<gene>
    <name evidence="2" type="ORF">ATT75_23595</name>
</gene>
<sequence>MKKILCVLAGMLSVTAAHADYLRDVQKAVQSANTGTEAVTLWNVYRMTNDDEVPVTCGFIKGFDDIGHFVPFMYMNGGLYLNESGRPEWGQETYLGSPCSHTTSPV</sequence>
<proteinExistence type="predicted"/>
<protein>
    <submittedName>
        <fullName evidence="2">Uncharacterized protein</fullName>
    </submittedName>
</protein>
<accession>A0A619AIC4</accession>
<reference evidence="2" key="1">
    <citation type="submission" date="2018-07" db="EMBL/GenBank/DDBJ databases">
        <authorList>
            <consortium name="PulseNet: The National Subtyping Network for Foodborne Disease Surveillance"/>
            <person name="Tarr C.L."/>
            <person name="Trees E."/>
            <person name="Katz L.S."/>
            <person name="Carleton-Romer H.A."/>
            <person name="Stroika S."/>
            <person name="Kucerova Z."/>
            <person name="Roache K.F."/>
            <person name="Sabol A.L."/>
            <person name="Besser J."/>
            <person name="Gerner-Smidt P."/>
        </authorList>
    </citation>
    <scope>NUCLEOTIDE SEQUENCE</scope>
    <source>
        <strain evidence="2">PNUSAS001246</strain>
    </source>
</reference>
<organism evidence="2">
    <name type="scientific">Salmonella enterica subsp. enterica serovar Panama</name>
    <dbReference type="NCBI Taxonomy" id="29472"/>
    <lineage>
        <taxon>Bacteria</taxon>
        <taxon>Pseudomonadati</taxon>
        <taxon>Pseudomonadota</taxon>
        <taxon>Gammaproteobacteria</taxon>
        <taxon>Enterobacterales</taxon>
        <taxon>Enterobacteriaceae</taxon>
        <taxon>Salmonella</taxon>
    </lineage>
</organism>
<keyword evidence="1" id="KW-0732">Signal</keyword>
<evidence type="ECO:0000313" key="2">
    <source>
        <dbReference type="EMBL" id="ECX6035655.1"/>
    </source>
</evidence>
<evidence type="ECO:0000256" key="1">
    <source>
        <dbReference type="SAM" id="SignalP"/>
    </source>
</evidence>
<dbReference type="EMBL" id="AAKZQX010000061">
    <property type="protein sequence ID" value="ECX6035655.1"/>
    <property type="molecule type" value="Genomic_DNA"/>
</dbReference>
<comment type="caution">
    <text evidence="2">The sequence shown here is derived from an EMBL/GenBank/DDBJ whole genome shotgun (WGS) entry which is preliminary data.</text>
</comment>